<dbReference type="Gene3D" id="3.30.70.330">
    <property type="match status" value="1"/>
</dbReference>
<dbReference type="InterPro" id="IPR035979">
    <property type="entry name" value="RBD_domain_sf"/>
</dbReference>
<dbReference type="PROSITE" id="PS50102">
    <property type="entry name" value="RRM"/>
    <property type="match status" value="1"/>
</dbReference>
<dbReference type="InterPro" id="IPR000504">
    <property type="entry name" value="RRM_dom"/>
</dbReference>
<dbReference type="InterPro" id="IPR050825">
    <property type="entry name" value="RBM42_RBP45_47-like"/>
</dbReference>
<dbReference type="SUPFAM" id="SSF54928">
    <property type="entry name" value="RNA-binding domain, RBD"/>
    <property type="match status" value="1"/>
</dbReference>
<reference evidence="5 6" key="1">
    <citation type="submission" date="2016-11" db="EMBL/GenBank/DDBJ databases">
        <title>The macronuclear genome of Stentor coeruleus: a giant cell with tiny introns.</title>
        <authorList>
            <person name="Slabodnick M."/>
            <person name="Ruby J.G."/>
            <person name="Reiff S.B."/>
            <person name="Swart E.C."/>
            <person name="Gosai S."/>
            <person name="Prabakaran S."/>
            <person name="Witkowska E."/>
            <person name="Larue G.E."/>
            <person name="Fisher S."/>
            <person name="Freeman R.M."/>
            <person name="Gunawardena J."/>
            <person name="Chu W."/>
            <person name="Stover N.A."/>
            <person name="Gregory B.D."/>
            <person name="Nowacki M."/>
            <person name="Derisi J."/>
            <person name="Roy S.W."/>
            <person name="Marshall W.F."/>
            <person name="Sood P."/>
        </authorList>
    </citation>
    <scope>NUCLEOTIDE SEQUENCE [LARGE SCALE GENOMIC DNA]</scope>
    <source>
        <strain evidence="5">WM001</strain>
    </source>
</reference>
<feature type="domain" description="RRM" evidence="4">
    <location>
        <begin position="17"/>
        <end position="98"/>
    </location>
</feature>
<accession>A0A1R2C8J9</accession>
<dbReference type="AlphaFoldDB" id="A0A1R2C8J9"/>
<evidence type="ECO:0000313" key="5">
    <source>
        <dbReference type="EMBL" id="OMJ85290.1"/>
    </source>
</evidence>
<dbReference type="PANTHER" id="PTHR47640:SF10">
    <property type="entry name" value="TRNA SELENOCYSTEINE 1-ASSOCIATED PROTEIN 1-RELATED"/>
    <property type="match status" value="1"/>
</dbReference>
<dbReference type="EMBL" id="MPUH01000241">
    <property type="protein sequence ID" value="OMJ85290.1"/>
    <property type="molecule type" value="Genomic_DNA"/>
</dbReference>
<dbReference type="GO" id="GO:0006376">
    <property type="term" value="P:mRNA splice site recognition"/>
    <property type="evidence" value="ECO:0007669"/>
    <property type="project" value="TreeGrafter"/>
</dbReference>
<evidence type="ECO:0000256" key="3">
    <source>
        <dbReference type="PROSITE-ProRule" id="PRU00176"/>
    </source>
</evidence>
<dbReference type="PANTHER" id="PTHR47640">
    <property type="entry name" value="TRNA SELENOCYSTEINE 1-ASSOCIATED PROTEIN 1-RELATED-RELATED"/>
    <property type="match status" value="1"/>
</dbReference>
<dbReference type="FunFam" id="3.30.70.330:FF:000159">
    <property type="entry name" value="tRNA selenocysteine 1-associated protein 1"/>
    <property type="match status" value="1"/>
</dbReference>
<evidence type="ECO:0000256" key="1">
    <source>
        <dbReference type="ARBA" id="ARBA00022737"/>
    </source>
</evidence>
<dbReference type="GO" id="GO:0005829">
    <property type="term" value="C:cytosol"/>
    <property type="evidence" value="ECO:0007669"/>
    <property type="project" value="TreeGrafter"/>
</dbReference>
<sequence>MQEGLIGIENSSIDTARTLWMGEVDQPYMDEEFISSLFAGLGSQVSVKVVRDRNTGLPGGYCFITFNTHEMAERVLHAYNGLQIANTNKRFQLNWARYVKLKQQSLGPIGNYDQYVARGGSGQLVEITTAKKDLFMRKLDVVELNLEYAAFHCEQYLELTKPEFLLT</sequence>
<evidence type="ECO:0000256" key="2">
    <source>
        <dbReference type="ARBA" id="ARBA00022884"/>
    </source>
</evidence>
<name>A0A1R2C8J9_9CILI</name>
<proteinExistence type="predicted"/>
<protein>
    <recommendedName>
        <fullName evidence="4">RRM domain-containing protein</fullName>
    </recommendedName>
</protein>
<dbReference type="Proteomes" id="UP000187209">
    <property type="component" value="Unassembled WGS sequence"/>
</dbReference>
<organism evidence="5 6">
    <name type="scientific">Stentor coeruleus</name>
    <dbReference type="NCBI Taxonomy" id="5963"/>
    <lineage>
        <taxon>Eukaryota</taxon>
        <taxon>Sar</taxon>
        <taxon>Alveolata</taxon>
        <taxon>Ciliophora</taxon>
        <taxon>Postciliodesmatophora</taxon>
        <taxon>Heterotrichea</taxon>
        <taxon>Heterotrichida</taxon>
        <taxon>Stentoridae</taxon>
        <taxon>Stentor</taxon>
    </lineage>
</organism>
<keyword evidence="2 3" id="KW-0694">RNA-binding</keyword>
<dbReference type="OrthoDB" id="312987at2759"/>
<evidence type="ECO:0000313" key="6">
    <source>
        <dbReference type="Proteomes" id="UP000187209"/>
    </source>
</evidence>
<evidence type="ECO:0000259" key="4">
    <source>
        <dbReference type="PROSITE" id="PS50102"/>
    </source>
</evidence>
<comment type="caution">
    <text evidence="5">The sequence shown here is derived from an EMBL/GenBank/DDBJ whole genome shotgun (WGS) entry which is preliminary data.</text>
</comment>
<dbReference type="Pfam" id="PF00076">
    <property type="entry name" value="RRM_1"/>
    <property type="match status" value="1"/>
</dbReference>
<dbReference type="GO" id="GO:0003729">
    <property type="term" value="F:mRNA binding"/>
    <property type="evidence" value="ECO:0007669"/>
    <property type="project" value="InterPro"/>
</dbReference>
<dbReference type="InterPro" id="IPR012677">
    <property type="entry name" value="Nucleotide-bd_a/b_plait_sf"/>
</dbReference>
<dbReference type="SMART" id="SM00360">
    <property type="entry name" value="RRM"/>
    <property type="match status" value="1"/>
</dbReference>
<keyword evidence="6" id="KW-1185">Reference proteome</keyword>
<keyword evidence="1" id="KW-0677">Repeat</keyword>
<gene>
    <name evidence="5" type="ORF">SteCoe_13380</name>
</gene>
<dbReference type="CDD" id="cd12344">
    <property type="entry name" value="RRM1_SECp43_like"/>
    <property type="match status" value="1"/>
</dbReference>